<dbReference type="PROSITE" id="PS51257">
    <property type="entry name" value="PROKAR_LIPOPROTEIN"/>
    <property type="match status" value="1"/>
</dbReference>
<feature type="domain" description="Formyl transferase C-terminal" evidence="3">
    <location>
        <begin position="204"/>
        <end position="257"/>
    </location>
</feature>
<comment type="caution">
    <text evidence="4">The sequence shown here is derived from an EMBL/GenBank/DDBJ whole genome shotgun (WGS) entry which is preliminary data.</text>
</comment>
<dbReference type="OrthoDB" id="9802815at2"/>
<proteinExistence type="predicted"/>
<dbReference type="SUPFAM" id="SSF50486">
    <property type="entry name" value="FMT C-terminal domain-like"/>
    <property type="match status" value="1"/>
</dbReference>
<evidence type="ECO:0000256" key="1">
    <source>
        <dbReference type="SAM" id="MobiDB-lite"/>
    </source>
</evidence>
<dbReference type="Pfam" id="PF00551">
    <property type="entry name" value="Formyl_trans_N"/>
    <property type="match status" value="1"/>
</dbReference>
<evidence type="ECO:0000259" key="3">
    <source>
        <dbReference type="Pfam" id="PF02911"/>
    </source>
</evidence>
<dbReference type="PANTHER" id="PTHR11138">
    <property type="entry name" value="METHIONYL-TRNA FORMYLTRANSFERASE"/>
    <property type="match status" value="1"/>
</dbReference>
<keyword evidence="4" id="KW-0808">Transferase</keyword>
<feature type="compositionally biased region" description="Basic and acidic residues" evidence="1">
    <location>
        <begin position="193"/>
        <end position="215"/>
    </location>
</feature>
<dbReference type="SUPFAM" id="SSF53328">
    <property type="entry name" value="Formyltransferase"/>
    <property type="match status" value="1"/>
</dbReference>
<accession>A0A432VR24</accession>
<name>A0A432VR24_9GAMM</name>
<feature type="region of interest" description="Disordered" evidence="1">
    <location>
        <begin position="190"/>
        <end position="215"/>
    </location>
</feature>
<dbReference type="InterPro" id="IPR011034">
    <property type="entry name" value="Formyl_transferase-like_C_sf"/>
</dbReference>
<protein>
    <submittedName>
        <fullName evidence="4">Methionyl-tRNA formyltransferase</fullName>
    </submittedName>
</protein>
<evidence type="ECO:0000313" key="4">
    <source>
        <dbReference type="EMBL" id="RUO18720.1"/>
    </source>
</evidence>
<organism evidence="4 5">
    <name type="scientific">Aliidiomarina haloalkalitolerans</name>
    <dbReference type="NCBI Taxonomy" id="859059"/>
    <lineage>
        <taxon>Bacteria</taxon>
        <taxon>Pseudomonadati</taxon>
        <taxon>Pseudomonadota</taxon>
        <taxon>Gammaproteobacteria</taxon>
        <taxon>Alteromonadales</taxon>
        <taxon>Idiomarinaceae</taxon>
        <taxon>Aliidiomarina</taxon>
    </lineage>
</organism>
<dbReference type="GO" id="GO:0005829">
    <property type="term" value="C:cytosol"/>
    <property type="evidence" value="ECO:0007669"/>
    <property type="project" value="TreeGrafter"/>
</dbReference>
<evidence type="ECO:0000313" key="5">
    <source>
        <dbReference type="Proteomes" id="UP000288212"/>
    </source>
</evidence>
<keyword evidence="5" id="KW-1185">Reference proteome</keyword>
<dbReference type="InterPro" id="IPR005793">
    <property type="entry name" value="Formyl_trans_C"/>
</dbReference>
<evidence type="ECO:0000259" key="2">
    <source>
        <dbReference type="Pfam" id="PF00551"/>
    </source>
</evidence>
<dbReference type="InterPro" id="IPR036477">
    <property type="entry name" value="Formyl_transf_N_sf"/>
</dbReference>
<dbReference type="CDD" id="cd08651">
    <property type="entry name" value="FMT_core_like_4"/>
    <property type="match status" value="1"/>
</dbReference>
<dbReference type="PANTHER" id="PTHR11138:SF5">
    <property type="entry name" value="METHIONYL-TRNA FORMYLTRANSFERASE, MITOCHONDRIAL"/>
    <property type="match status" value="1"/>
</dbReference>
<dbReference type="InterPro" id="IPR002376">
    <property type="entry name" value="Formyl_transf_N"/>
</dbReference>
<dbReference type="EMBL" id="PIPI01000008">
    <property type="protein sequence ID" value="RUO18720.1"/>
    <property type="molecule type" value="Genomic_DNA"/>
</dbReference>
<reference evidence="4 5" key="1">
    <citation type="journal article" date="2011" name="Front. Microbiol.">
        <title>Genomic signatures of strain selection and enhancement in Bacillus atrophaeus var. globigii, a historical biowarfare simulant.</title>
        <authorList>
            <person name="Gibbons H.S."/>
            <person name="Broomall S.M."/>
            <person name="McNew L.A."/>
            <person name="Daligault H."/>
            <person name="Chapman C."/>
            <person name="Bruce D."/>
            <person name="Karavis M."/>
            <person name="Krepps M."/>
            <person name="McGregor P.A."/>
            <person name="Hong C."/>
            <person name="Park K.H."/>
            <person name="Akmal A."/>
            <person name="Feldman A."/>
            <person name="Lin J.S."/>
            <person name="Chang W.E."/>
            <person name="Higgs B.W."/>
            <person name="Demirev P."/>
            <person name="Lindquist J."/>
            <person name="Liem A."/>
            <person name="Fochler E."/>
            <person name="Read T.D."/>
            <person name="Tapia R."/>
            <person name="Johnson S."/>
            <person name="Bishop-Lilly K.A."/>
            <person name="Detter C."/>
            <person name="Han C."/>
            <person name="Sozhamannan S."/>
            <person name="Rosenzweig C.N."/>
            <person name="Skowronski E.W."/>
        </authorList>
    </citation>
    <scope>NUCLEOTIDE SEQUENCE [LARGE SCALE GENOMIC DNA]</scope>
    <source>
        <strain evidence="4 5">AK5</strain>
    </source>
</reference>
<dbReference type="Gene3D" id="3.40.50.12230">
    <property type="match status" value="1"/>
</dbReference>
<gene>
    <name evidence="4" type="ORF">CWE06_10515</name>
</gene>
<sequence length="279" mass="31000">MPRIGFVTCVQLGLSCMEALYSAGGKLSFAMTLHDDQAINKSGRVYLDNFCLKHNIPLLKSRHVNNQDVIEAIKQHEIDWLFIIGWSQIAGSEVLNAPKQGVLGMHPTLLPKGRGRAAIPWAILKGLDKTGVTLFKLDTGVDTGPIVDQVEIPLSAKTTASELYELVDEAHIRLMKKVVPALMSNSITLTEQDDSKATEWPGRKPEDGRIDPKGNVQDAERLVRAVTRPYPGAFIDINGRRFVIWQAEVKSESTTNAGFQFEDGWLEFVEFDEMEIPSI</sequence>
<dbReference type="AlphaFoldDB" id="A0A432VR24"/>
<feature type="domain" description="Formyl transferase N-terminal" evidence="2">
    <location>
        <begin position="56"/>
        <end position="178"/>
    </location>
</feature>
<dbReference type="GO" id="GO:0004479">
    <property type="term" value="F:methionyl-tRNA formyltransferase activity"/>
    <property type="evidence" value="ECO:0007669"/>
    <property type="project" value="TreeGrafter"/>
</dbReference>
<dbReference type="Proteomes" id="UP000288212">
    <property type="component" value="Unassembled WGS sequence"/>
</dbReference>
<dbReference type="Pfam" id="PF02911">
    <property type="entry name" value="Formyl_trans_C"/>
    <property type="match status" value="1"/>
</dbReference>